<feature type="active site" description="Nucleophile" evidence="6">
    <location>
        <position position="188"/>
    </location>
</feature>
<organism evidence="9 10">
    <name type="scientific">Candidatus Ordinivivax streblomastigis</name>
    <dbReference type="NCBI Taxonomy" id="2540710"/>
    <lineage>
        <taxon>Bacteria</taxon>
        <taxon>Pseudomonadati</taxon>
        <taxon>Bacteroidota</taxon>
        <taxon>Bacteroidia</taxon>
        <taxon>Bacteroidales</taxon>
        <taxon>Candidatus Ordinivivax</taxon>
    </lineage>
</organism>
<dbReference type="InterPro" id="IPR044934">
    <property type="entry name" value="Streptopain_sf"/>
</dbReference>
<name>A0A5M8P2Y4_9BACT</name>
<dbReference type="InterPro" id="IPR025896">
    <property type="entry name" value="Spi_Prtas-inh"/>
</dbReference>
<protein>
    <submittedName>
        <fullName evidence="9">Streptopain</fullName>
        <ecNumber evidence="9">3.4.22.10</ecNumber>
    </submittedName>
</protein>
<dbReference type="PRINTS" id="PR00797">
    <property type="entry name" value="STREPTOPAIN"/>
</dbReference>
<evidence type="ECO:0000256" key="4">
    <source>
        <dbReference type="ARBA" id="ARBA00022801"/>
    </source>
</evidence>
<evidence type="ECO:0000259" key="8">
    <source>
        <dbReference type="Pfam" id="PF13734"/>
    </source>
</evidence>
<dbReference type="EMBL" id="SNRX01000006">
    <property type="protein sequence ID" value="KAA6302702.1"/>
    <property type="molecule type" value="Genomic_DNA"/>
</dbReference>
<dbReference type="InterPro" id="IPR000200">
    <property type="entry name" value="Peptidase_C10"/>
</dbReference>
<dbReference type="Pfam" id="PF01640">
    <property type="entry name" value="Peptidase_C10"/>
    <property type="match status" value="1"/>
</dbReference>
<evidence type="ECO:0000256" key="3">
    <source>
        <dbReference type="ARBA" id="ARBA00022729"/>
    </source>
</evidence>
<keyword evidence="3" id="KW-0732">Signal</keyword>
<dbReference type="InterPro" id="IPR038765">
    <property type="entry name" value="Papain-like_cys_pep_sf"/>
</dbReference>
<feature type="domain" description="SbsA Ig-like" evidence="7">
    <location>
        <begin position="778"/>
        <end position="879"/>
    </location>
</feature>
<evidence type="ECO:0000256" key="5">
    <source>
        <dbReference type="ARBA" id="ARBA00022807"/>
    </source>
</evidence>
<evidence type="ECO:0000256" key="1">
    <source>
        <dbReference type="ARBA" id="ARBA00009693"/>
    </source>
</evidence>
<dbReference type="Gene3D" id="3.90.70.50">
    <property type="entry name" value="Peptidase C10, streptopain"/>
    <property type="match status" value="1"/>
</dbReference>
<evidence type="ECO:0000313" key="9">
    <source>
        <dbReference type="EMBL" id="KAA6302702.1"/>
    </source>
</evidence>
<reference evidence="9 10" key="1">
    <citation type="submission" date="2019-03" db="EMBL/GenBank/DDBJ databases">
        <title>Single cell metagenomics reveals metabolic interactions within the superorganism composed of flagellate Streblomastix strix and complex community of Bacteroidetes bacteria on its surface.</title>
        <authorList>
            <person name="Treitli S.C."/>
            <person name="Kolisko M."/>
            <person name="Husnik F."/>
            <person name="Keeling P."/>
            <person name="Hampl V."/>
        </authorList>
    </citation>
    <scope>NUCLEOTIDE SEQUENCE [LARGE SCALE GENOMIC DNA]</scope>
    <source>
        <strain evidence="9">St1</strain>
    </source>
</reference>
<dbReference type="GO" id="GO:0006508">
    <property type="term" value="P:proteolysis"/>
    <property type="evidence" value="ECO:0007669"/>
    <property type="project" value="UniProtKB-KW"/>
</dbReference>
<evidence type="ECO:0000313" key="10">
    <source>
        <dbReference type="Proteomes" id="UP000324575"/>
    </source>
</evidence>
<dbReference type="SUPFAM" id="SSF54001">
    <property type="entry name" value="Cysteine proteinases"/>
    <property type="match status" value="1"/>
</dbReference>
<dbReference type="InterPro" id="IPR014755">
    <property type="entry name" value="Cu-Rt/internalin_Ig-like"/>
</dbReference>
<feature type="domain" description="Spi protease inhibitor" evidence="8">
    <location>
        <begin position="19"/>
        <end position="126"/>
    </location>
</feature>
<dbReference type="Gene3D" id="2.60.40.1220">
    <property type="match status" value="1"/>
</dbReference>
<comment type="caution">
    <text evidence="9">The sequence shown here is derived from an EMBL/GenBank/DDBJ whole genome shotgun (WGS) entry which is preliminary data.</text>
</comment>
<evidence type="ECO:0000256" key="2">
    <source>
        <dbReference type="ARBA" id="ARBA00022670"/>
    </source>
</evidence>
<dbReference type="InterPro" id="IPR032812">
    <property type="entry name" value="SbsA_Ig"/>
</dbReference>
<sequence>MKRFKLILWVLLFILPLRAEKISVEQAKKVAQNSTRSILGLNVQKEFQLKHTRWKELPAGQTNLRNAGEPEVMYYVFDTNDDQGFVIVSGDDIAVPILGYSDRGSYDESRINLNFKYYMDCLSQEIAQAIDNRLPQSTKTKAQWEAYSNGNVGSQLRSAPAVTPLLTTTWNQDSPYWDQCPSQNLTGCVATAMAQVMKYHNTPVQRTATIPSYTTQTSKTFVPAITGTTNYNWAAMTNGYNASSSPASKTAVATLMYHCGASVKMDYTANGSGAYSSDVGIALATYFGYDKSLQYKQRSFYSDTEWIALLKTELDVARPVYYAGSNPTSGHAFVCDGYDADGYFHFNWGWGGYLDGYFLTTSLNPGTGGAGAGAGTYNQGQGIMINVKPDVGGEVVPGIYITFGTNITANKAAVDRGEAFTVNAPLQNAGLFPFTGDAAVVLVSTENDEIISVVGQQGLSLSPGTYYPSYPINCILPVSVAAGNYRLKVAVRPTGSNTWRIIHGSPGYIDVLNLTVTSVVRTHGIKVHADFATSASSVNKGQVFNVSALIVNFGSSAFTGDVGVALVSPTTDQILEIISLEPSHSDNLQSNTGGGRSLSCVVSPAIAAGEYKLRWVAKPEGEDWSIVYNSGNALTDILNLTVTNVTESDNSNLTVYPYYEFIDAFNTIDPTPSQIAQNSPLSVNIAIRNTGTGSFIGDVELALCNLNGDVVEVVGTKRVNVGESGASYGVVTVASSNITSPRGPYHLSLFQKSVVGERKIVPSEWGGESYKVVTVIGIPPLVTTVFPANEATGVPTNGQLVITFDKPMNTQTGIGVVTLDGGSGTVANENQSWTAGNTVCTVSYSGLSYSTVYTFHISGFKEVSGNVMDDITAGYSFTTAAAPATTTWNPQGTSTTWNDVGNWTNGVPGTTSAVTIPKKNSYPVLNTSITIKSITFEPGAEITNQQNLTLTDKATVQYKLAGERWNMLSIPVTDAKTADFYFDDRCTFFSEFDATGGTARWNPVIPITVELPLGKGFAFYAYDDLKSNPNDFLSNPFNEIISVSGDLAGSSLTETLSFGSDITYGTSPFALAANPFMTTIDFDALASANSNTITGNYLIWTENSFTGYSLDGIHGIVNGNTGTANNYISPLQSFIVERASGLENSTANLTFTLSDIQATGLGALRASFNPANKLEITANNAAASVLTFIANREGGQSTLSDRDARKLFTDISAIPDIYTLKPSSDGLTAVGANIIRTDDITIPLGIVTSHKDKISFTFKGMDTYDVGITFIDNGEEIPLTGLESYAYDFTLETTDVPVENRFAIRFAPNHPTGLNSAGDTQAYIYSKNHTLFAVSSASDKIRQIQIFNVHGQLIYNNDRLNTTYYTIDCRVYPSEVYVVKLVTERGVKNVKVVEN</sequence>
<keyword evidence="4 9" id="KW-0378">Hydrolase</keyword>
<dbReference type="GO" id="GO:0008234">
    <property type="term" value="F:cysteine-type peptidase activity"/>
    <property type="evidence" value="ECO:0007669"/>
    <property type="project" value="UniProtKB-KW"/>
</dbReference>
<dbReference type="Pfam" id="PF13734">
    <property type="entry name" value="Inhibitor_I69"/>
    <property type="match status" value="1"/>
</dbReference>
<keyword evidence="5" id="KW-0788">Thiol protease</keyword>
<evidence type="ECO:0000259" key="7">
    <source>
        <dbReference type="Pfam" id="PF13205"/>
    </source>
</evidence>
<evidence type="ECO:0000256" key="6">
    <source>
        <dbReference type="PIRSR" id="PIRSR600200-1"/>
    </source>
</evidence>
<comment type="similarity">
    <text evidence="1">Belongs to the peptidase C10 family.</text>
</comment>
<feature type="active site" description="Proton acceptor" evidence="6">
    <location>
        <position position="331"/>
    </location>
</feature>
<dbReference type="Pfam" id="PF13205">
    <property type="entry name" value="Big_5"/>
    <property type="match status" value="1"/>
</dbReference>
<gene>
    <name evidence="9" type="ORF">EZS26_001209</name>
</gene>
<keyword evidence="2" id="KW-0645">Protease</keyword>
<proteinExistence type="inferred from homology"/>
<accession>A0A5M8P2Y4</accession>
<dbReference type="EC" id="3.4.22.10" evidence="9"/>
<dbReference type="Proteomes" id="UP000324575">
    <property type="component" value="Unassembled WGS sequence"/>
</dbReference>